<protein>
    <submittedName>
        <fullName evidence="3">Transposase</fullName>
    </submittedName>
</protein>
<keyword evidence="4" id="KW-1185">Reference proteome</keyword>
<dbReference type="EMBL" id="JADQDF010000001">
    <property type="protein sequence ID" value="MBW0126475.1"/>
    <property type="molecule type" value="Genomic_DNA"/>
</dbReference>
<reference evidence="3 4" key="1">
    <citation type="submission" date="2020-11" db="EMBL/GenBank/DDBJ databases">
        <title>Pseudonocardia abyssalis sp. nov. and Pseudonocardia oceani sp. nov., description and phylogenomic analysis of two novel actinomycetes isolated from the deep Southern Ocean.</title>
        <authorList>
            <person name="Parra J."/>
        </authorList>
    </citation>
    <scope>NUCLEOTIDE SEQUENCE [LARGE SCALE GENOMIC DNA]</scope>
    <source>
        <strain evidence="4">KRD185</strain>
    </source>
</reference>
<accession>A0ABS6U2M4</accession>
<evidence type="ECO:0000313" key="4">
    <source>
        <dbReference type="Proteomes" id="UP000694300"/>
    </source>
</evidence>
<comment type="caution">
    <text evidence="3">The sequence shown here is derived from an EMBL/GenBank/DDBJ whole genome shotgun (WGS) entry which is preliminary data.</text>
</comment>
<dbReference type="Pfam" id="PF13683">
    <property type="entry name" value="rve_3"/>
    <property type="match status" value="1"/>
</dbReference>
<gene>
    <name evidence="3" type="ORF">I4I82_02040</name>
</gene>
<organism evidence="3 4">
    <name type="scientific">Pseudonocardia oceani</name>
    <dbReference type="NCBI Taxonomy" id="2792013"/>
    <lineage>
        <taxon>Bacteria</taxon>
        <taxon>Bacillati</taxon>
        <taxon>Actinomycetota</taxon>
        <taxon>Actinomycetes</taxon>
        <taxon>Pseudonocardiales</taxon>
        <taxon>Pseudonocardiaceae</taxon>
        <taxon>Pseudonocardia</taxon>
    </lineage>
</organism>
<dbReference type="InterPro" id="IPR001584">
    <property type="entry name" value="Integrase_cat-core"/>
</dbReference>
<evidence type="ECO:0000313" key="3">
    <source>
        <dbReference type="EMBL" id="MBW0126475.1"/>
    </source>
</evidence>
<evidence type="ECO:0000256" key="1">
    <source>
        <dbReference type="SAM" id="MobiDB-lite"/>
    </source>
</evidence>
<dbReference type="InterPro" id="IPR050900">
    <property type="entry name" value="Transposase_IS3/IS150/IS904"/>
</dbReference>
<dbReference type="PANTHER" id="PTHR46889">
    <property type="entry name" value="TRANSPOSASE INSF FOR INSERTION SEQUENCE IS3B-RELATED"/>
    <property type="match status" value="1"/>
</dbReference>
<dbReference type="Proteomes" id="UP000694300">
    <property type="component" value="Unassembled WGS sequence"/>
</dbReference>
<sequence length="115" mass="12782">MLQPPVESGQYCAIRYGNRLTEAGAIASIGSVGDSYDNALAESVIGLYKTECIRRDGPIRAVEDLELATASWVHWFNTDRLHSMIGNMPPVEYEQNYYAHQPDRDTPVSGEPSLH</sequence>
<evidence type="ECO:0000259" key="2">
    <source>
        <dbReference type="Pfam" id="PF13683"/>
    </source>
</evidence>
<dbReference type="PANTHER" id="PTHR46889:SF4">
    <property type="entry name" value="TRANSPOSASE INSO FOR INSERTION SEQUENCE ELEMENT IS911B-RELATED"/>
    <property type="match status" value="1"/>
</dbReference>
<proteinExistence type="predicted"/>
<feature type="region of interest" description="Disordered" evidence="1">
    <location>
        <begin position="96"/>
        <end position="115"/>
    </location>
</feature>
<name>A0ABS6U2M4_9PSEU</name>
<feature type="domain" description="Integrase catalytic" evidence="2">
    <location>
        <begin position="28"/>
        <end position="90"/>
    </location>
</feature>